<dbReference type="Proteomes" id="UP000241769">
    <property type="component" value="Unassembled WGS sequence"/>
</dbReference>
<dbReference type="PROSITE" id="PS50238">
    <property type="entry name" value="RHOGAP"/>
    <property type="match status" value="1"/>
</dbReference>
<evidence type="ECO:0000313" key="4">
    <source>
        <dbReference type="Proteomes" id="UP000241769"/>
    </source>
</evidence>
<dbReference type="InParanoid" id="A0A2P6NGM7"/>
<dbReference type="PANTHER" id="PTHR45808:SF2">
    <property type="entry name" value="RHO GTPASE-ACTIVATING PROTEIN 68F"/>
    <property type="match status" value="1"/>
</dbReference>
<feature type="coiled-coil region" evidence="1">
    <location>
        <begin position="16"/>
        <end position="43"/>
    </location>
</feature>
<dbReference type="GO" id="GO:0005737">
    <property type="term" value="C:cytoplasm"/>
    <property type="evidence" value="ECO:0007669"/>
    <property type="project" value="TreeGrafter"/>
</dbReference>
<dbReference type="InterPro" id="IPR008936">
    <property type="entry name" value="Rho_GTPase_activation_prot"/>
</dbReference>
<organism evidence="3 4">
    <name type="scientific">Planoprotostelium fungivorum</name>
    <dbReference type="NCBI Taxonomy" id="1890364"/>
    <lineage>
        <taxon>Eukaryota</taxon>
        <taxon>Amoebozoa</taxon>
        <taxon>Evosea</taxon>
        <taxon>Variosea</taxon>
        <taxon>Cavosteliida</taxon>
        <taxon>Cavosteliaceae</taxon>
        <taxon>Planoprotostelium</taxon>
    </lineage>
</organism>
<keyword evidence="4" id="KW-1185">Reference proteome</keyword>
<sequence length="502" mass="57882">MSINKTHSIHKRFLESEQAKTAAQEADENLKRYNEKYIKETQMLEKYFPTAKSEHIFYVAACSHTNKIRLSFINTSAVYVGVNHVYYISGTYLSRWSFNYNDLIEVKKKGDDHLHFTYTDNGKEVSHEISVPLRNVTKLQELIDYLKKKSRNVFHNEAKYFEWRDGICSIMYAKYNARLSEAFINFKNPHETVIEAVHASMDVANMSHVGRFFITNSMQIFYTQKAVPLVPEAKFSVHFSDIDYINKTSTSLEIQTFDKKVVFFIKGNLGSSSTTLLEYIYQTIDKLMTYRTRTRLFGAPLKSIMTYEQNVPPIIRSLCDNINETCEPPSIYNLTYAAIHSEGVFRVVVDFKSLGRDQMITADLLKKFFRDLPNPLLDCGWYYVFRSLNEARASGHITDAEMRDRIRERLATILPGELTILRYLCNFLENVAAHEADNKMGVSNLCLIWGPILFQTPAREELKLSGSSMKSASFGGPAEESMRETVLLIEVLKYFITNRSAM</sequence>
<dbReference type="Pfam" id="PF00620">
    <property type="entry name" value="RhoGAP"/>
    <property type="match status" value="1"/>
</dbReference>
<dbReference type="OrthoDB" id="10033734at2759"/>
<dbReference type="GO" id="GO:0005096">
    <property type="term" value="F:GTPase activator activity"/>
    <property type="evidence" value="ECO:0007669"/>
    <property type="project" value="TreeGrafter"/>
</dbReference>
<dbReference type="Gene3D" id="1.10.555.10">
    <property type="entry name" value="Rho GTPase activation protein"/>
    <property type="match status" value="1"/>
</dbReference>
<comment type="caution">
    <text evidence="3">The sequence shown here is derived from an EMBL/GenBank/DDBJ whole genome shotgun (WGS) entry which is preliminary data.</text>
</comment>
<gene>
    <name evidence="3" type="ORF">PROFUN_09687</name>
</gene>
<dbReference type="AlphaFoldDB" id="A0A2P6NGM7"/>
<proteinExistence type="predicted"/>
<keyword evidence="1" id="KW-0175">Coiled coil</keyword>
<evidence type="ECO:0000259" key="2">
    <source>
        <dbReference type="PROSITE" id="PS50238"/>
    </source>
</evidence>
<name>A0A2P6NGM7_9EUKA</name>
<accession>A0A2P6NGM7</accession>
<dbReference type="GO" id="GO:0007264">
    <property type="term" value="P:small GTPase-mediated signal transduction"/>
    <property type="evidence" value="ECO:0007669"/>
    <property type="project" value="TreeGrafter"/>
</dbReference>
<dbReference type="PANTHER" id="PTHR45808">
    <property type="entry name" value="RHO GTPASE-ACTIVATING PROTEIN 68F"/>
    <property type="match status" value="1"/>
</dbReference>
<protein>
    <submittedName>
        <fullName evidence="3">Rho GTPase-activating protein</fullName>
    </submittedName>
</protein>
<dbReference type="InterPro" id="IPR000198">
    <property type="entry name" value="RhoGAP_dom"/>
</dbReference>
<dbReference type="SMART" id="SM00324">
    <property type="entry name" value="RhoGAP"/>
    <property type="match status" value="1"/>
</dbReference>
<evidence type="ECO:0000313" key="3">
    <source>
        <dbReference type="EMBL" id="PRP83091.1"/>
    </source>
</evidence>
<dbReference type="EMBL" id="MDYQ01000090">
    <property type="protein sequence ID" value="PRP83091.1"/>
    <property type="molecule type" value="Genomic_DNA"/>
</dbReference>
<evidence type="ECO:0000256" key="1">
    <source>
        <dbReference type="SAM" id="Coils"/>
    </source>
</evidence>
<reference evidence="3 4" key="1">
    <citation type="journal article" date="2018" name="Genome Biol. Evol.">
        <title>Multiple Roots of Fruiting Body Formation in Amoebozoa.</title>
        <authorList>
            <person name="Hillmann F."/>
            <person name="Forbes G."/>
            <person name="Novohradska S."/>
            <person name="Ferling I."/>
            <person name="Riege K."/>
            <person name="Groth M."/>
            <person name="Westermann M."/>
            <person name="Marz M."/>
            <person name="Spaller T."/>
            <person name="Winckler T."/>
            <person name="Schaap P."/>
            <person name="Glockner G."/>
        </authorList>
    </citation>
    <scope>NUCLEOTIDE SEQUENCE [LARGE SCALE GENOMIC DNA]</scope>
    <source>
        <strain evidence="3 4">Jena</strain>
    </source>
</reference>
<dbReference type="SUPFAM" id="SSF48350">
    <property type="entry name" value="GTPase activation domain, GAP"/>
    <property type="match status" value="1"/>
</dbReference>
<feature type="domain" description="Rho-GAP" evidence="2">
    <location>
        <begin position="299"/>
        <end position="502"/>
    </location>
</feature>